<organism evidence="1 2">
    <name type="scientific">Collybia nuda</name>
    <dbReference type="NCBI Taxonomy" id="64659"/>
    <lineage>
        <taxon>Eukaryota</taxon>
        <taxon>Fungi</taxon>
        <taxon>Dikarya</taxon>
        <taxon>Basidiomycota</taxon>
        <taxon>Agaricomycotina</taxon>
        <taxon>Agaricomycetes</taxon>
        <taxon>Agaricomycetidae</taxon>
        <taxon>Agaricales</taxon>
        <taxon>Tricholomatineae</taxon>
        <taxon>Clitocybaceae</taxon>
        <taxon>Collybia</taxon>
    </lineage>
</organism>
<evidence type="ECO:0000313" key="1">
    <source>
        <dbReference type="EMBL" id="KAF9467196.1"/>
    </source>
</evidence>
<name>A0A9P6CI48_9AGAR</name>
<gene>
    <name evidence="1" type="ORF">BDZ94DRAFT_1249824</name>
</gene>
<dbReference type="EMBL" id="MU150238">
    <property type="protein sequence ID" value="KAF9467196.1"/>
    <property type="molecule type" value="Genomic_DNA"/>
</dbReference>
<accession>A0A9P6CI48</accession>
<sequence>MFGDDNGFVHHLKMLLVGTCYWRPTYLIYFHGALPGSFELWIRIAKKKGLG</sequence>
<dbReference type="AlphaFoldDB" id="A0A9P6CI48"/>
<keyword evidence="2" id="KW-1185">Reference proteome</keyword>
<comment type="caution">
    <text evidence="1">The sequence shown here is derived from an EMBL/GenBank/DDBJ whole genome shotgun (WGS) entry which is preliminary data.</text>
</comment>
<feature type="non-terminal residue" evidence="1">
    <location>
        <position position="51"/>
    </location>
</feature>
<proteinExistence type="predicted"/>
<evidence type="ECO:0000313" key="2">
    <source>
        <dbReference type="Proteomes" id="UP000807353"/>
    </source>
</evidence>
<protein>
    <submittedName>
        <fullName evidence="1">Uncharacterized protein</fullName>
    </submittedName>
</protein>
<reference evidence="1" key="1">
    <citation type="submission" date="2020-11" db="EMBL/GenBank/DDBJ databases">
        <authorList>
            <consortium name="DOE Joint Genome Institute"/>
            <person name="Ahrendt S."/>
            <person name="Riley R."/>
            <person name="Andreopoulos W."/>
            <person name="Labutti K."/>
            <person name="Pangilinan J."/>
            <person name="Ruiz-Duenas F.J."/>
            <person name="Barrasa J.M."/>
            <person name="Sanchez-Garcia M."/>
            <person name="Camarero S."/>
            <person name="Miyauchi S."/>
            <person name="Serrano A."/>
            <person name="Linde D."/>
            <person name="Babiker R."/>
            <person name="Drula E."/>
            <person name="Ayuso-Fernandez I."/>
            <person name="Pacheco R."/>
            <person name="Padilla G."/>
            <person name="Ferreira P."/>
            <person name="Barriuso J."/>
            <person name="Kellner H."/>
            <person name="Castanera R."/>
            <person name="Alfaro M."/>
            <person name="Ramirez L."/>
            <person name="Pisabarro A.G."/>
            <person name="Kuo A."/>
            <person name="Tritt A."/>
            <person name="Lipzen A."/>
            <person name="He G."/>
            <person name="Yan M."/>
            <person name="Ng V."/>
            <person name="Cullen D."/>
            <person name="Martin F."/>
            <person name="Rosso M.-N."/>
            <person name="Henrissat B."/>
            <person name="Hibbett D."/>
            <person name="Martinez A.T."/>
            <person name="Grigoriev I.V."/>
        </authorList>
    </citation>
    <scope>NUCLEOTIDE SEQUENCE</scope>
    <source>
        <strain evidence="1">CBS 247.69</strain>
    </source>
</reference>
<dbReference type="Proteomes" id="UP000807353">
    <property type="component" value="Unassembled WGS sequence"/>
</dbReference>